<comment type="caution">
    <text evidence="3">The sequence shown here is derived from an EMBL/GenBank/DDBJ whole genome shotgun (WGS) entry which is preliminary data.</text>
</comment>
<evidence type="ECO:0000313" key="4">
    <source>
        <dbReference type="Proteomes" id="UP001301958"/>
    </source>
</evidence>
<reference evidence="3" key="2">
    <citation type="submission" date="2023-05" db="EMBL/GenBank/DDBJ databases">
        <authorList>
            <consortium name="Lawrence Berkeley National Laboratory"/>
            <person name="Steindorff A."/>
            <person name="Hensen N."/>
            <person name="Bonometti L."/>
            <person name="Westerberg I."/>
            <person name="Brannstrom I.O."/>
            <person name="Guillou S."/>
            <person name="Cros-Aarteil S."/>
            <person name="Calhoun S."/>
            <person name="Haridas S."/>
            <person name="Kuo A."/>
            <person name="Mondo S."/>
            <person name="Pangilinan J."/>
            <person name="Riley R."/>
            <person name="Labutti K."/>
            <person name="Andreopoulos B."/>
            <person name="Lipzen A."/>
            <person name="Chen C."/>
            <person name="Yanf M."/>
            <person name="Daum C."/>
            <person name="Ng V."/>
            <person name="Clum A."/>
            <person name="Ohm R."/>
            <person name="Martin F."/>
            <person name="Silar P."/>
            <person name="Natvig D."/>
            <person name="Lalanne C."/>
            <person name="Gautier V."/>
            <person name="Ament-Velasquez S.L."/>
            <person name="Kruys A."/>
            <person name="Hutchinson M.I."/>
            <person name="Powell A.J."/>
            <person name="Barry K."/>
            <person name="Miller A.N."/>
            <person name="Grigoriev I.V."/>
            <person name="Debuchy R."/>
            <person name="Gladieux P."/>
            <person name="Thoren M.H."/>
            <person name="Johannesson H."/>
        </authorList>
    </citation>
    <scope>NUCLEOTIDE SEQUENCE</scope>
    <source>
        <strain evidence="3">CBS 990.96</strain>
    </source>
</reference>
<protein>
    <recommendedName>
        <fullName evidence="5">Apple domain-containing protein</fullName>
    </recommendedName>
</protein>
<reference evidence="3" key="1">
    <citation type="journal article" date="2023" name="Mol. Phylogenet. Evol.">
        <title>Genome-scale phylogeny and comparative genomics of the fungal order Sordariales.</title>
        <authorList>
            <person name="Hensen N."/>
            <person name="Bonometti L."/>
            <person name="Westerberg I."/>
            <person name="Brannstrom I.O."/>
            <person name="Guillou S."/>
            <person name="Cros-Aarteil S."/>
            <person name="Calhoun S."/>
            <person name="Haridas S."/>
            <person name="Kuo A."/>
            <person name="Mondo S."/>
            <person name="Pangilinan J."/>
            <person name="Riley R."/>
            <person name="LaButti K."/>
            <person name="Andreopoulos B."/>
            <person name="Lipzen A."/>
            <person name="Chen C."/>
            <person name="Yan M."/>
            <person name="Daum C."/>
            <person name="Ng V."/>
            <person name="Clum A."/>
            <person name="Steindorff A."/>
            <person name="Ohm R.A."/>
            <person name="Martin F."/>
            <person name="Silar P."/>
            <person name="Natvig D.O."/>
            <person name="Lalanne C."/>
            <person name="Gautier V."/>
            <person name="Ament-Velasquez S.L."/>
            <person name="Kruys A."/>
            <person name="Hutchinson M.I."/>
            <person name="Powell A.J."/>
            <person name="Barry K."/>
            <person name="Miller A.N."/>
            <person name="Grigoriev I.V."/>
            <person name="Debuchy R."/>
            <person name="Gladieux P."/>
            <person name="Hiltunen Thoren M."/>
            <person name="Johannesson H."/>
        </authorList>
    </citation>
    <scope>NUCLEOTIDE SEQUENCE</scope>
    <source>
        <strain evidence="3">CBS 990.96</strain>
    </source>
</reference>
<feature type="region of interest" description="Disordered" evidence="1">
    <location>
        <begin position="90"/>
        <end position="126"/>
    </location>
</feature>
<feature type="region of interest" description="Disordered" evidence="1">
    <location>
        <begin position="1"/>
        <end position="55"/>
    </location>
</feature>
<feature type="compositionally biased region" description="Basic and acidic residues" evidence="1">
    <location>
        <begin position="25"/>
        <end position="42"/>
    </location>
</feature>
<dbReference type="Gene3D" id="3.50.4.10">
    <property type="entry name" value="Hepatocyte Growth Factor"/>
    <property type="match status" value="1"/>
</dbReference>
<evidence type="ECO:0000256" key="2">
    <source>
        <dbReference type="SAM" id="Phobius"/>
    </source>
</evidence>
<keyword evidence="4" id="KW-1185">Reference proteome</keyword>
<dbReference type="EMBL" id="MU865289">
    <property type="protein sequence ID" value="KAK4232031.1"/>
    <property type="molecule type" value="Genomic_DNA"/>
</dbReference>
<keyword evidence="2" id="KW-0472">Membrane</keyword>
<dbReference type="Proteomes" id="UP001301958">
    <property type="component" value="Unassembled WGS sequence"/>
</dbReference>
<evidence type="ECO:0008006" key="5">
    <source>
        <dbReference type="Google" id="ProtNLM"/>
    </source>
</evidence>
<proteinExistence type="predicted"/>
<keyword evidence="2" id="KW-0812">Transmembrane</keyword>
<feature type="compositionally biased region" description="Polar residues" evidence="1">
    <location>
        <begin position="102"/>
        <end position="119"/>
    </location>
</feature>
<organism evidence="3 4">
    <name type="scientific">Podospora fimiseda</name>
    <dbReference type="NCBI Taxonomy" id="252190"/>
    <lineage>
        <taxon>Eukaryota</taxon>
        <taxon>Fungi</taxon>
        <taxon>Dikarya</taxon>
        <taxon>Ascomycota</taxon>
        <taxon>Pezizomycotina</taxon>
        <taxon>Sordariomycetes</taxon>
        <taxon>Sordariomycetidae</taxon>
        <taxon>Sordariales</taxon>
        <taxon>Podosporaceae</taxon>
        <taxon>Podospora</taxon>
    </lineage>
</organism>
<feature type="compositionally biased region" description="Polar residues" evidence="1">
    <location>
        <begin position="1"/>
        <end position="14"/>
    </location>
</feature>
<dbReference type="AlphaFoldDB" id="A0AAN7BZ19"/>
<feature type="compositionally biased region" description="Polar residues" evidence="1">
    <location>
        <begin position="177"/>
        <end position="189"/>
    </location>
</feature>
<evidence type="ECO:0000256" key="1">
    <source>
        <dbReference type="SAM" id="MobiDB-lite"/>
    </source>
</evidence>
<sequence length="310" mass="33657">MSSYQHSDQGSLINSHGIELSNRPRYQEHESQPGLEVCEHSTLEPVGSNKPPLQAGYPLHQYPSYTYPYVQDQKSLWEKVVVSGGAPQPVRPLPSGFEQPHTRPQTGYSSSNNDFTSPFDQRPLVVPPDKGKKRELVCGIKKQLFWIIFAIAVFLLVVAVAAGVGVGVGTRKGSDSPIPTQSAAPTPTRTYPLPTAEAVTSPEGAKCPTNNLTLFTPSRIPERKFLLLCGRDYSSQIGFGTVDLYDQKMDSMGECIDACAAEVQCVGAGWGGQGGKKSCWLKSKLGEANWASHWLFAVEDKESSNLTVSG</sequence>
<accession>A0AAN7BZ19</accession>
<name>A0AAN7BZ19_9PEZI</name>
<feature type="transmembrane region" description="Helical" evidence="2">
    <location>
        <begin position="144"/>
        <end position="168"/>
    </location>
</feature>
<feature type="region of interest" description="Disordered" evidence="1">
    <location>
        <begin position="171"/>
        <end position="192"/>
    </location>
</feature>
<keyword evidence="2" id="KW-1133">Transmembrane helix</keyword>
<evidence type="ECO:0000313" key="3">
    <source>
        <dbReference type="EMBL" id="KAK4232031.1"/>
    </source>
</evidence>
<gene>
    <name evidence="3" type="ORF">QBC38DRAFT_143358</name>
</gene>